<dbReference type="InterPro" id="IPR036390">
    <property type="entry name" value="WH_DNA-bd_sf"/>
</dbReference>
<dbReference type="RefSeq" id="WP_204702772.1">
    <property type="nucleotide sequence ID" value="NZ_JAFBDQ010000019.1"/>
</dbReference>
<dbReference type="Gene3D" id="3.40.1410.10">
    <property type="entry name" value="Chorismate lyase-like"/>
    <property type="match status" value="1"/>
</dbReference>
<dbReference type="PANTHER" id="PTHR44846:SF17">
    <property type="entry name" value="GNTR-FAMILY TRANSCRIPTIONAL REGULATOR"/>
    <property type="match status" value="1"/>
</dbReference>
<evidence type="ECO:0000256" key="1">
    <source>
        <dbReference type="ARBA" id="ARBA00023015"/>
    </source>
</evidence>
<dbReference type="PRINTS" id="PR00035">
    <property type="entry name" value="HTHGNTR"/>
</dbReference>
<evidence type="ECO:0000313" key="6">
    <source>
        <dbReference type="Proteomes" id="UP000774000"/>
    </source>
</evidence>
<dbReference type="Pfam" id="PF00392">
    <property type="entry name" value="GntR"/>
    <property type="match status" value="1"/>
</dbReference>
<accession>A0A938XZ03</accession>
<dbReference type="InterPro" id="IPR000524">
    <property type="entry name" value="Tscrpt_reg_HTH_GntR"/>
</dbReference>
<dbReference type="InterPro" id="IPR028978">
    <property type="entry name" value="Chorismate_lyase_/UTRA_dom_sf"/>
</dbReference>
<evidence type="ECO:0000259" key="4">
    <source>
        <dbReference type="PROSITE" id="PS50949"/>
    </source>
</evidence>
<reference evidence="5" key="1">
    <citation type="submission" date="2021-01" db="EMBL/GenBank/DDBJ databases">
        <title>Genomic Encyclopedia of Type Strains, Phase IV (KMG-IV): sequencing the most valuable type-strain genomes for metagenomic binning, comparative biology and taxonomic classification.</title>
        <authorList>
            <person name="Goeker M."/>
        </authorList>
    </citation>
    <scope>NUCLEOTIDE SEQUENCE</scope>
    <source>
        <strain evidence="5">DSM 23230</strain>
    </source>
</reference>
<dbReference type="SUPFAM" id="SSF46785">
    <property type="entry name" value="Winged helix' DNA-binding domain"/>
    <property type="match status" value="1"/>
</dbReference>
<dbReference type="PROSITE" id="PS50949">
    <property type="entry name" value="HTH_GNTR"/>
    <property type="match status" value="1"/>
</dbReference>
<dbReference type="CDD" id="cd07377">
    <property type="entry name" value="WHTH_GntR"/>
    <property type="match status" value="1"/>
</dbReference>
<dbReference type="GO" id="GO:0045892">
    <property type="term" value="P:negative regulation of DNA-templated transcription"/>
    <property type="evidence" value="ECO:0007669"/>
    <property type="project" value="TreeGrafter"/>
</dbReference>
<dbReference type="GO" id="GO:0003700">
    <property type="term" value="F:DNA-binding transcription factor activity"/>
    <property type="evidence" value="ECO:0007669"/>
    <property type="project" value="InterPro"/>
</dbReference>
<feature type="domain" description="HTH gntR-type" evidence="4">
    <location>
        <begin position="9"/>
        <end position="77"/>
    </location>
</feature>
<gene>
    <name evidence="5" type="ORF">JOC47_002763</name>
</gene>
<dbReference type="InterPro" id="IPR050679">
    <property type="entry name" value="Bact_HTH_transcr_reg"/>
</dbReference>
<dbReference type="SMART" id="SM00345">
    <property type="entry name" value="HTH_GNTR"/>
    <property type="match status" value="1"/>
</dbReference>
<protein>
    <submittedName>
        <fullName evidence="5">GntR family transcriptional regulator</fullName>
    </submittedName>
</protein>
<keyword evidence="2" id="KW-0238">DNA-binding</keyword>
<dbReference type="PANTHER" id="PTHR44846">
    <property type="entry name" value="MANNOSYL-D-GLYCERATE TRANSPORT/METABOLISM SYSTEM REPRESSOR MNGR-RELATED"/>
    <property type="match status" value="1"/>
</dbReference>
<keyword evidence="6" id="KW-1185">Reference proteome</keyword>
<evidence type="ECO:0000256" key="3">
    <source>
        <dbReference type="ARBA" id="ARBA00023163"/>
    </source>
</evidence>
<dbReference type="InterPro" id="IPR011663">
    <property type="entry name" value="UTRA"/>
</dbReference>
<dbReference type="SMART" id="SM00866">
    <property type="entry name" value="UTRA"/>
    <property type="match status" value="1"/>
</dbReference>
<dbReference type="Pfam" id="PF07702">
    <property type="entry name" value="UTRA"/>
    <property type="match status" value="1"/>
</dbReference>
<keyword evidence="1" id="KW-0805">Transcription regulation</keyword>
<dbReference type="SUPFAM" id="SSF64288">
    <property type="entry name" value="Chorismate lyase-like"/>
    <property type="match status" value="1"/>
</dbReference>
<proteinExistence type="predicted"/>
<dbReference type="EMBL" id="JAFBDQ010000019">
    <property type="protein sequence ID" value="MBM7557895.1"/>
    <property type="molecule type" value="Genomic_DNA"/>
</dbReference>
<name>A0A938XZ03_9FIRM</name>
<comment type="caution">
    <text evidence="5">The sequence shown here is derived from an EMBL/GenBank/DDBJ whole genome shotgun (WGS) entry which is preliminary data.</text>
</comment>
<dbReference type="InterPro" id="IPR036388">
    <property type="entry name" value="WH-like_DNA-bd_sf"/>
</dbReference>
<evidence type="ECO:0000313" key="5">
    <source>
        <dbReference type="EMBL" id="MBM7557895.1"/>
    </source>
</evidence>
<dbReference type="GO" id="GO:0003677">
    <property type="term" value="F:DNA binding"/>
    <property type="evidence" value="ECO:0007669"/>
    <property type="project" value="UniProtKB-KW"/>
</dbReference>
<organism evidence="5 6">
    <name type="scientific">Halanaerobacter jeridensis</name>
    <dbReference type="NCBI Taxonomy" id="706427"/>
    <lineage>
        <taxon>Bacteria</taxon>
        <taxon>Bacillati</taxon>
        <taxon>Bacillota</taxon>
        <taxon>Clostridia</taxon>
        <taxon>Halanaerobiales</taxon>
        <taxon>Halobacteroidaceae</taxon>
        <taxon>Halanaerobacter</taxon>
    </lineage>
</organism>
<evidence type="ECO:0000256" key="2">
    <source>
        <dbReference type="ARBA" id="ARBA00023125"/>
    </source>
</evidence>
<dbReference type="Proteomes" id="UP000774000">
    <property type="component" value="Unassembled WGS sequence"/>
</dbReference>
<dbReference type="Gene3D" id="1.10.10.10">
    <property type="entry name" value="Winged helix-like DNA-binding domain superfamily/Winged helix DNA-binding domain"/>
    <property type="match status" value="1"/>
</dbReference>
<keyword evidence="3" id="KW-0804">Transcription</keyword>
<sequence length="245" mass="27739">MSRIRPDSRPLYILVKEKIDEQIADGTYQPGEQLPSEAKLSEELGVSRATLREALRILEKEGKVNRRQGVGTFITEKVALFKSGIGELNSITETIESMGLEAGTNNLNLELGVLDETLAQEFEISSDRELAVINRTRTANDEAVAYCKDYVPQFYLPDDVTETDLEESLFDFLQQSCGIYITYAVADILPVAADKFLAKQLGVEEGTALLLLKQMHYDDRDNPLLYSKNYFRSDKFEFHVVRNRN</sequence>
<dbReference type="AlphaFoldDB" id="A0A938XZ03"/>